<keyword evidence="2" id="KW-1185">Reference proteome</keyword>
<protein>
    <submittedName>
        <fullName evidence="1">Uncharacterized protein</fullName>
    </submittedName>
</protein>
<dbReference type="Gene3D" id="3.30.565.10">
    <property type="entry name" value="Histidine kinase-like ATPase, C-terminal domain"/>
    <property type="match status" value="1"/>
</dbReference>
<evidence type="ECO:0000313" key="1">
    <source>
        <dbReference type="EMBL" id="MFB5191383.1"/>
    </source>
</evidence>
<dbReference type="Proteomes" id="UP001579974">
    <property type="component" value="Unassembled WGS sequence"/>
</dbReference>
<gene>
    <name evidence="1" type="ORF">KKP3000_000155</name>
</gene>
<reference evidence="1 2" key="1">
    <citation type="journal article" date="2024" name="Int. J. Mol. Sci.">
        <title>Exploration of Alicyclobacillus spp. Genome in Search of Antibiotic Resistance.</title>
        <authorList>
            <person name="Bucka-Kolendo J."/>
            <person name="Kiousi D.E."/>
            <person name="Dekowska A."/>
            <person name="Mikolajczuk-Szczyrba A."/>
            <person name="Karadedos D.M."/>
            <person name="Michael P."/>
            <person name="Galanis A."/>
            <person name="Sokolowska B."/>
        </authorList>
    </citation>
    <scope>NUCLEOTIDE SEQUENCE [LARGE SCALE GENOMIC DNA]</scope>
    <source>
        <strain evidence="1 2">KKP 3000</strain>
    </source>
</reference>
<dbReference type="InterPro" id="IPR036890">
    <property type="entry name" value="HATPase_C_sf"/>
</dbReference>
<accession>A0ABV5AGI7</accession>
<proteinExistence type="predicted"/>
<comment type="caution">
    <text evidence="1">The sequence shown here is derived from an EMBL/GenBank/DDBJ whole genome shotgun (WGS) entry which is preliminary data.</text>
</comment>
<sequence>MSQDPTISQKHAANLAVMTSELDRAHEIISDYLDFARPKPDKTHALDVSSHIPHVVQVLTPYANSTSVVIEGARNLFGTSGRFDQPLMNVIKNAIEVMPGGGRVLVQARRGKHAI</sequence>
<organism evidence="1 2">
    <name type="scientific">Alicyclobacillus fastidiosus</name>
    <dbReference type="NCBI Taxonomy" id="392011"/>
    <lineage>
        <taxon>Bacteria</taxon>
        <taxon>Bacillati</taxon>
        <taxon>Bacillota</taxon>
        <taxon>Bacilli</taxon>
        <taxon>Bacillales</taxon>
        <taxon>Alicyclobacillaceae</taxon>
        <taxon>Alicyclobacillus</taxon>
    </lineage>
</organism>
<evidence type="ECO:0000313" key="2">
    <source>
        <dbReference type="Proteomes" id="UP001579974"/>
    </source>
</evidence>
<dbReference type="RefSeq" id="WP_275472968.1">
    <property type="nucleotide sequence ID" value="NZ_CP162940.1"/>
</dbReference>
<name>A0ABV5AGI7_9BACL</name>
<dbReference type="SUPFAM" id="SSF55874">
    <property type="entry name" value="ATPase domain of HSP90 chaperone/DNA topoisomerase II/histidine kinase"/>
    <property type="match status" value="1"/>
</dbReference>
<dbReference type="EMBL" id="JBDXSU010000011">
    <property type="protein sequence ID" value="MFB5191383.1"/>
    <property type="molecule type" value="Genomic_DNA"/>
</dbReference>